<feature type="compositionally biased region" description="Low complexity" evidence="3">
    <location>
        <begin position="214"/>
        <end position="225"/>
    </location>
</feature>
<dbReference type="ExpressionAtlas" id="A5BMK3">
    <property type="expression patterns" value="baseline and differential"/>
</dbReference>
<dbReference type="GO" id="GO:0005634">
    <property type="term" value="C:nucleus"/>
    <property type="evidence" value="ECO:0007669"/>
    <property type="project" value="UniProtKB-SubCell"/>
</dbReference>
<dbReference type="PROSITE" id="PS51138">
    <property type="entry name" value="ENT"/>
    <property type="match status" value="1"/>
</dbReference>
<gene>
    <name evidence="5" type="ORF">VITISV_016508</name>
</gene>
<dbReference type="SMART" id="SM01191">
    <property type="entry name" value="ENT"/>
    <property type="match status" value="1"/>
</dbReference>
<comment type="subcellular location">
    <subcellularLocation>
        <location evidence="1">Nucleus</location>
    </subcellularLocation>
</comment>
<organism evidence="5">
    <name type="scientific">Vitis vinifera</name>
    <name type="common">Grape</name>
    <dbReference type="NCBI Taxonomy" id="29760"/>
    <lineage>
        <taxon>Eukaryota</taxon>
        <taxon>Viridiplantae</taxon>
        <taxon>Streptophyta</taxon>
        <taxon>Embryophyta</taxon>
        <taxon>Tracheophyta</taxon>
        <taxon>Spermatophyta</taxon>
        <taxon>Magnoliopsida</taxon>
        <taxon>eudicotyledons</taxon>
        <taxon>Gunneridae</taxon>
        <taxon>Pentapetalae</taxon>
        <taxon>rosids</taxon>
        <taxon>Vitales</taxon>
        <taxon>Vitaceae</taxon>
        <taxon>Viteae</taxon>
        <taxon>Vitis</taxon>
    </lineage>
</organism>
<evidence type="ECO:0000259" key="4">
    <source>
        <dbReference type="PROSITE" id="PS51138"/>
    </source>
</evidence>
<dbReference type="GO" id="GO:0050832">
    <property type="term" value="P:defense response to fungus"/>
    <property type="evidence" value="ECO:0007669"/>
    <property type="project" value="InterPro"/>
</dbReference>
<sequence>MAEGTRGHEKYILEGTVKQLKESSDKQAATLSELSKMVAATNLKFEHMTSRIEESSGTCKGLQMQRTNSSRCHRAYGSTQMARVKESHGRDNMDVTCEIHRMEMEAYNAVLRAFIAQSSVLSWSKEGLITELRKELNVTDIEHRELLMKIDSNESIRMIREWRKGTSYAQEPPPSKMNTAGIVPSSERYAAQKKLKTSHTSVPMSQKYISHGQPSSPADPASVPAKLKDGENHRELVVFSSGNAGLPMNAVGHKIQAPSSIKGRATGASQTKMAFHAPDGGNFKKRYDLIEIRETDKLIQEIIKRLIKLAPLGCRIYVVIIWVLMDCIT</sequence>
<keyword evidence="2" id="KW-0539">Nucleus</keyword>
<dbReference type="InterPro" id="IPR033485">
    <property type="entry name" value="EMSY-LIKE_plant"/>
</dbReference>
<dbReference type="AlphaFoldDB" id="A5BMK3"/>
<dbReference type="PANTHER" id="PTHR33432:SF22">
    <property type="entry name" value="OS10G0436850 PROTEIN"/>
    <property type="match status" value="1"/>
</dbReference>
<accession>A5BMK3</accession>
<feature type="domain" description="ENT" evidence="4">
    <location>
        <begin position="95"/>
        <end position="183"/>
    </location>
</feature>
<dbReference type="SUPFAM" id="SSF158639">
    <property type="entry name" value="ENT-like"/>
    <property type="match status" value="1"/>
</dbReference>
<dbReference type="EMBL" id="AM464725">
    <property type="protein sequence ID" value="CAN65824.1"/>
    <property type="molecule type" value="Genomic_DNA"/>
</dbReference>
<feature type="region of interest" description="Disordered" evidence="3">
    <location>
        <begin position="200"/>
        <end position="226"/>
    </location>
</feature>
<dbReference type="InterPro" id="IPR036142">
    <property type="entry name" value="ENT_dom-like_sf"/>
</dbReference>
<evidence type="ECO:0000256" key="2">
    <source>
        <dbReference type="ARBA" id="ARBA00023242"/>
    </source>
</evidence>
<protein>
    <recommendedName>
        <fullName evidence="4">ENT domain-containing protein</fullName>
    </recommendedName>
</protein>
<proteinExistence type="predicted"/>
<evidence type="ECO:0000256" key="1">
    <source>
        <dbReference type="ARBA" id="ARBA00004123"/>
    </source>
</evidence>
<reference evidence="5" key="1">
    <citation type="journal article" date="2007" name="PLoS ONE">
        <title>The first genome sequence of an elite grapevine cultivar (Pinot noir Vitis vinifera L.): coping with a highly heterozygous genome.</title>
        <authorList>
            <person name="Velasco R."/>
            <person name="Zharkikh A."/>
            <person name="Troggio M."/>
            <person name="Cartwright D.A."/>
            <person name="Cestaro A."/>
            <person name="Pruss D."/>
            <person name="Pindo M."/>
            <person name="FitzGerald L.M."/>
            <person name="Vezzulli S."/>
            <person name="Reid J."/>
            <person name="Malacarne G."/>
            <person name="Iliev D."/>
            <person name="Coppola G."/>
            <person name="Wardell B."/>
            <person name="Micheletti D."/>
            <person name="Macalma T."/>
            <person name="Facci M."/>
            <person name="Mitchell J.T."/>
            <person name="Perazzolli M."/>
            <person name="Eldredge G."/>
            <person name="Gatto P."/>
            <person name="Oyzerski R."/>
            <person name="Moretto M."/>
            <person name="Gutin N."/>
            <person name="Stefanini M."/>
            <person name="Chen Y."/>
            <person name="Segala C."/>
            <person name="Davenport C."/>
            <person name="Dematte L."/>
            <person name="Mraz A."/>
            <person name="Battilana J."/>
            <person name="Stormo K."/>
            <person name="Costa F."/>
            <person name="Tao Q."/>
            <person name="Si-Ammour A."/>
            <person name="Harkins T."/>
            <person name="Lackey A."/>
            <person name="Perbost C."/>
            <person name="Taillon B."/>
            <person name="Stella A."/>
            <person name="Solovyev V."/>
            <person name="Fawcett J.A."/>
            <person name="Sterck L."/>
            <person name="Vandepoele K."/>
            <person name="Grando S.M."/>
            <person name="Toppo S."/>
            <person name="Moser C."/>
            <person name="Lanchbury J."/>
            <person name="Bogden R."/>
            <person name="Skolnick M."/>
            <person name="Sgaramella V."/>
            <person name="Bhatnagar S.K."/>
            <person name="Fontana P."/>
            <person name="Gutin A."/>
            <person name="Van de Peer Y."/>
            <person name="Salamini F."/>
            <person name="Viola R."/>
        </authorList>
    </citation>
    <scope>NUCLEOTIDE SEQUENCE</scope>
</reference>
<dbReference type="PANTHER" id="PTHR33432">
    <property type="entry name" value="PROTEIN EMSY-LIKE 4"/>
    <property type="match status" value="1"/>
</dbReference>
<name>A5BMK3_VITVI</name>
<dbReference type="InterPro" id="IPR005491">
    <property type="entry name" value="ENT_dom"/>
</dbReference>
<dbReference type="Pfam" id="PF03735">
    <property type="entry name" value="ENT"/>
    <property type="match status" value="1"/>
</dbReference>
<dbReference type="Gene3D" id="1.10.1240.40">
    <property type="entry name" value="ENT domain"/>
    <property type="match status" value="1"/>
</dbReference>
<evidence type="ECO:0000256" key="3">
    <source>
        <dbReference type="SAM" id="MobiDB-lite"/>
    </source>
</evidence>
<evidence type="ECO:0000313" key="5">
    <source>
        <dbReference type="EMBL" id="CAN65824.1"/>
    </source>
</evidence>